<reference evidence="3" key="2">
    <citation type="submission" date="2021-08" db="EMBL/GenBank/DDBJ databases">
        <authorList>
            <person name="Dalcin Martins P."/>
        </authorList>
    </citation>
    <scope>NUCLEOTIDE SEQUENCE</scope>
    <source>
        <strain evidence="3">MAG_39</strain>
    </source>
</reference>
<evidence type="ECO:0000313" key="4">
    <source>
        <dbReference type="Proteomes" id="UP000705867"/>
    </source>
</evidence>
<dbReference type="SUPFAM" id="SSF53098">
    <property type="entry name" value="Ribonuclease H-like"/>
    <property type="match status" value="1"/>
</dbReference>
<dbReference type="GO" id="GO:0015074">
    <property type="term" value="P:DNA integration"/>
    <property type="evidence" value="ECO:0007669"/>
    <property type="project" value="InterPro"/>
</dbReference>
<dbReference type="Proteomes" id="UP000705867">
    <property type="component" value="Unassembled WGS sequence"/>
</dbReference>
<feature type="domain" description="Integrase catalytic" evidence="2">
    <location>
        <begin position="132"/>
        <end position="293"/>
    </location>
</feature>
<dbReference type="AlphaFoldDB" id="A0A953JBT5"/>
<dbReference type="NCBIfam" id="NF033516">
    <property type="entry name" value="transpos_IS3"/>
    <property type="match status" value="1"/>
</dbReference>
<sequence>MKGGWVPHDIRDAVIDFARKWSNKADLPMKCFITWLSVPRSTFYDWIDRYGHANEHNASVPRDYWLEEWERQAITRFALENPLEGYRRLTFMMLDRDIVAVSPSSVWRVLSKAGLLERWNKKPSKKGTGFVQPLAPHEHWHVDISYLNLCGTFYYLCSLLDGCSRFIVHWEIREQMTEADVEIIIQRAKEKFPQARPRIISDNGPQFIAKDFKEFIRLSGMTHVKTSPFYPQSNGKLERFHKTIKGECIRPKTPLSVDDARRLVAEYIEYYNAVRLHSAIGYIAPADKLNGREQEIFKERDQKLEAAREQRRVKRRQEHQSSGEHCSSLTHAA</sequence>
<dbReference type="InterPro" id="IPR001584">
    <property type="entry name" value="Integrase_cat-core"/>
</dbReference>
<feature type="region of interest" description="Disordered" evidence="1">
    <location>
        <begin position="307"/>
        <end position="333"/>
    </location>
</feature>
<dbReference type="InterPro" id="IPR036397">
    <property type="entry name" value="RNaseH_sf"/>
</dbReference>
<proteinExistence type="predicted"/>
<dbReference type="Pfam" id="PF00665">
    <property type="entry name" value="rve"/>
    <property type="match status" value="1"/>
</dbReference>
<dbReference type="PANTHER" id="PTHR46889:SF4">
    <property type="entry name" value="TRANSPOSASE INSO FOR INSERTION SEQUENCE ELEMENT IS911B-RELATED"/>
    <property type="match status" value="1"/>
</dbReference>
<comment type="caution">
    <text evidence="3">The sequence shown here is derived from an EMBL/GenBank/DDBJ whole genome shotgun (WGS) entry which is preliminary data.</text>
</comment>
<dbReference type="PANTHER" id="PTHR46889">
    <property type="entry name" value="TRANSPOSASE INSF FOR INSERTION SEQUENCE IS3B-RELATED"/>
    <property type="match status" value="1"/>
</dbReference>
<dbReference type="Gene3D" id="3.30.420.10">
    <property type="entry name" value="Ribonuclease H-like superfamily/Ribonuclease H"/>
    <property type="match status" value="1"/>
</dbReference>
<feature type="compositionally biased region" description="Polar residues" evidence="1">
    <location>
        <begin position="323"/>
        <end position="333"/>
    </location>
</feature>
<dbReference type="Pfam" id="PF13333">
    <property type="entry name" value="rve_2"/>
    <property type="match status" value="1"/>
</dbReference>
<dbReference type="GO" id="GO:0003676">
    <property type="term" value="F:nucleic acid binding"/>
    <property type="evidence" value="ECO:0007669"/>
    <property type="project" value="InterPro"/>
</dbReference>
<organism evidence="3 4">
    <name type="scientific">Candidatus Nitrobium versatile</name>
    <dbReference type="NCBI Taxonomy" id="2884831"/>
    <lineage>
        <taxon>Bacteria</taxon>
        <taxon>Pseudomonadati</taxon>
        <taxon>Nitrospirota</taxon>
        <taxon>Nitrospiria</taxon>
        <taxon>Nitrospirales</taxon>
        <taxon>Nitrospiraceae</taxon>
        <taxon>Candidatus Nitrobium</taxon>
    </lineage>
</organism>
<evidence type="ECO:0000259" key="2">
    <source>
        <dbReference type="PROSITE" id="PS50994"/>
    </source>
</evidence>
<dbReference type="InterPro" id="IPR048020">
    <property type="entry name" value="Transpos_IS3"/>
</dbReference>
<gene>
    <name evidence="3" type="ORF">K8I29_10695</name>
</gene>
<evidence type="ECO:0000313" key="3">
    <source>
        <dbReference type="EMBL" id="MBZ0156659.1"/>
    </source>
</evidence>
<dbReference type="InterPro" id="IPR050900">
    <property type="entry name" value="Transposase_IS3/IS150/IS904"/>
</dbReference>
<dbReference type="EMBL" id="JAIOIV010000083">
    <property type="protein sequence ID" value="MBZ0156659.1"/>
    <property type="molecule type" value="Genomic_DNA"/>
</dbReference>
<reference evidence="3" key="1">
    <citation type="journal article" date="2021" name="bioRxiv">
        <title>Unraveling nitrogen, sulfur and carbon metabolic pathways and microbial community transcriptional responses to substrate deprivation and toxicity stresses in a bioreactor mimicking anoxic brackish coastal sediment conditions.</title>
        <authorList>
            <person name="Martins P.D."/>
            <person name="Echeveste M.J."/>
            <person name="Arshad A."/>
            <person name="Kurth J."/>
            <person name="Ouboter H."/>
            <person name="Jetten M.S.M."/>
            <person name="Welte C.U."/>
        </authorList>
    </citation>
    <scope>NUCLEOTIDE SEQUENCE</scope>
    <source>
        <strain evidence="3">MAG_39</strain>
    </source>
</reference>
<name>A0A953JBT5_9BACT</name>
<evidence type="ECO:0000256" key="1">
    <source>
        <dbReference type="SAM" id="MobiDB-lite"/>
    </source>
</evidence>
<dbReference type="InterPro" id="IPR012337">
    <property type="entry name" value="RNaseH-like_sf"/>
</dbReference>
<dbReference type="PROSITE" id="PS50994">
    <property type="entry name" value="INTEGRASE"/>
    <property type="match status" value="1"/>
</dbReference>
<accession>A0A953JBT5</accession>
<protein>
    <submittedName>
        <fullName evidence="3">IS3 family transposase</fullName>
    </submittedName>
</protein>